<accession>A0A4Q2KDU7</accession>
<dbReference type="RefSeq" id="WP_129224606.1">
    <property type="nucleotide sequence ID" value="NZ_SDOZ01000002.1"/>
</dbReference>
<reference evidence="1 2" key="1">
    <citation type="journal article" date="2019" name="Gut">
        <title>Antibiotics-induced monodominance of a novel gut bacterial order.</title>
        <authorList>
            <person name="Hildebrand F."/>
            <person name="Moitinho-Silva L."/>
            <person name="Blasche S."/>
            <person name="Jahn M.T."/>
            <person name="Gossmann T.I."/>
            <person name="Heuerta-Cepas J."/>
            <person name="Hercog R."/>
            <person name="Luetge M."/>
            <person name="Bahram M."/>
            <person name="Pryszlak A."/>
            <person name="Alves R.J."/>
            <person name="Waszak S.M."/>
            <person name="Zhu A."/>
            <person name="Ye L."/>
            <person name="Costea P.I."/>
            <person name="Aalvink S."/>
            <person name="Belzer C."/>
            <person name="Forslund S.K."/>
            <person name="Sunagawa S."/>
            <person name="Hentschel U."/>
            <person name="Merten C."/>
            <person name="Patil K.R."/>
            <person name="Benes V."/>
            <person name="Bork P."/>
        </authorList>
    </citation>
    <scope>NUCLEOTIDE SEQUENCE [LARGE SCALE GENOMIC DNA]</scope>
    <source>
        <strain evidence="1 2">HDS1380</strain>
    </source>
</reference>
<evidence type="ECO:0000313" key="1">
    <source>
        <dbReference type="EMBL" id="RXZ61692.1"/>
    </source>
</evidence>
<evidence type="ECO:0000313" key="2">
    <source>
        <dbReference type="Proteomes" id="UP000291269"/>
    </source>
</evidence>
<organism evidence="1 2">
    <name type="scientific">Candidatus Borkfalkia ceftriaxoniphila</name>
    <dbReference type="NCBI Taxonomy" id="2508949"/>
    <lineage>
        <taxon>Bacteria</taxon>
        <taxon>Bacillati</taxon>
        <taxon>Bacillota</taxon>
        <taxon>Clostridia</taxon>
        <taxon>Christensenellales</taxon>
        <taxon>Christensenellaceae</taxon>
        <taxon>Candidatus Borkfalkia</taxon>
    </lineage>
</organism>
<gene>
    <name evidence="1" type="ORF">ESZ91_04695</name>
</gene>
<dbReference type="EMBL" id="SDOZ01000002">
    <property type="protein sequence ID" value="RXZ61692.1"/>
    <property type="molecule type" value="Genomic_DNA"/>
</dbReference>
<name>A0A4Q2KDU7_9FIRM</name>
<dbReference type="Proteomes" id="UP000291269">
    <property type="component" value="Unassembled WGS sequence"/>
</dbReference>
<comment type="caution">
    <text evidence="1">The sequence shown here is derived from an EMBL/GenBank/DDBJ whole genome shotgun (WGS) entry which is preliminary data.</text>
</comment>
<sequence>MEKIVFSDGDSIRVLDEGEEGTYASQYIADYRERMRRMVKNKEWKHSGMGAMFRGDTMSEVGMDSETRVDAYINSVHAAGEDKVLYTFTVNQTSGVIEKTLSAKKDGERFILHTNDGELLSSDYNVTDGKFVAELKRGEISSDLVLLDTERGDYVSITDGDSRDENPSFSKKRPGVILYDSLAAGRNARGEFVEYAPAAVYEYDLNTLDLKEIRASEKYSYIKPVEDENGDIYCIRKPAKERDRHNPVVEILLIPYRLLMAIVNFIQIFVVFFTGKTMTGGGNNPAKGRDTDSRQMIIRGNVIEVDKEIARNKKFKDKDLAFIPASWKLVRIRGGEEEEMKSGICDFSLAEGGVVCTNGRKVFFLKEGKSEKIAEGELVLNVATVTRAPESGDLFDL</sequence>
<proteinExistence type="predicted"/>
<dbReference type="AlphaFoldDB" id="A0A4Q2KDU7"/>
<protein>
    <submittedName>
        <fullName evidence="1">Uncharacterized protein</fullName>
    </submittedName>
</protein>
<dbReference type="OrthoDB" id="6702415at2"/>
<keyword evidence="2" id="KW-1185">Reference proteome</keyword>